<comment type="caution">
    <text evidence="4">The sequence shown here is derived from an EMBL/GenBank/DDBJ whole genome shotgun (WGS) entry which is preliminary data.</text>
</comment>
<dbReference type="RefSeq" id="WP_191841373.1">
    <property type="nucleotide sequence ID" value="NZ_BAAALB010000019.1"/>
</dbReference>
<dbReference type="Gene3D" id="3.40.190.10">
    <property type="entry name" value="Periplasmic binding protein-like II"/>
    <property type="match status" value="2"/>
</dbReference>
<proteinExistence type="inferred from homology"/>
<dbReference type="PANTHER" id="PTHR43649:SF29">
    <property type="entry name" value="OSMOPROTECTIVE COMPOUNDS-BINDING PROTEIN GGTB"/>
    <property type="match status" value="1"/>
</dbReference>
<reference evidence="4 5" key="1">
    <citation type="submission" date="2021-01" db="EMBL/GenBank/DDBJ databases">
        <title>Whole genome shotgun sequence of Catellatospora chokoriensis NBRC 107358.</title>
        <authorList>
            <person name="Komaki H."/>
            <person name="Tamura T."/>
        </authorList>
    </citation>
    <scope>NUCLEOTIDE SEQUENCE [LARGE SCALE GENOMIC DNA]</scope>
    <source>
        <strain evidence="4 5">NBRC 107358</strain>
    </source>
</reference>
<keyword evidence="5" id="KW-1185">Reference proteome</keyword>
<sequence length="436" mass="45403">MRNSLRAAALASVAVLAAAGCSGTADPTTTGGAGPLAGQSLEVAGTWSGTEQESFQQVLDAFATKTGATVKYTSGGDDLAALINSRLAGGSPPDVALIPQPGVVNEFARKGAIKELTGEAATAVAANYSPAWQQLGTVDGKLYGVYFKVANKSVVWYRTDKFTEAGVQAPATWDDFVKVTKTLADAGISPMAVPGGDGWTLTDWFENVYLRVGGSENYDKLSRHEIAWTDPTVVQTLQLLGQYWGDAKAVQGGAKGAVQLKFTQSIADVFGEKPQSAMLFEGDFVAAEINKLGKVKVGEGAKFFDWPAVNGSKPAVVTAGDQAVAFKDSPAAQQLIAFLASPEAAKIMAAKGGFLSANKNLDTKSYPDPTTVALAESVVKADLLRFDLSDLTPQTFGGGTGASMWRLLQDFLTDPADPAGTAAKLEAAAKKDFGGK</sequence>
<comment type="similarity">
    <text evidence="1">Belongs to the bacterial solute-binding protein 1 family.</text>
</comment>
<feature type="chain" id="PRO_5038735236" evidence="3">
    <location>
        <begin position="25"/>
        <end position="436"/>
    </location>
</feature>
<keyword evidence="3" id="KW-0732">Signal</keyword>
<dbReference type="Pfam" id="PF01547">
    <property type="entry name" value="SBP_bac_1"/>
    <property type="match status" value="1"/>
</dbReference>
<dbReference type="PANTHER" id="PTHR43649">
    <property type="entry name" value="ARABINOSE-BINDING PROTEIN-RELATED"/>
    <property type="match status" value="1"/>
</dbReference>
<dbReference type="Proteomes" id="UP000619293">
    <property type="component" value="Unassembled WGS sequence"/>
</dbReference>
<evidence type="ECO:0000256" key="3">
    <source>
        <dbReference type="SAM" id="SignalP"/>
    </source>
</evidence>
<gene>
    <name evidence="4" type="ORF">Cch02nite_63300</name>
</gene>
<feature type="signal peptide" evidence="3">
    <location>
        <begin position="1"/>
        <end position="24"/>
    </location>
</feature>
<evidence type="ECO:0000256" key="2">
    <source>
        <dbReference type="ARBA" id="ARBA00022448"/>
    </source>
</evidence>
<keyword evidence="2" id="KW-0813">Transport</keyword>
<dbReference type="AlphaFoldDB" id="A0A8J3JXH3"/>
<dbReference type="InterPro" id="IPR050490">
    <property type="entry name" value="Bact_solute-bd_prot1"/>
</dbReference>
<dbReference type="InterPro" id="IPR006059">
    <property type="entry name" value="SBP"/>
</dbReference>
<dbReference type="EMBL" id="BONG01000052">
    <property type="protein sequence ID" value="GIF92886.1"/>
    <property type="molecule type" value="Genomic_DNA"/>
</dbReference>
<dbReference type="PROSITE" id="PS51257">
    <property type="entry name" value="PROKAR_LIPOPROTEIN"/>
    <property type="match status" value="1"/>
</dbReference>
<name>A0A8J3JXH3_9ACTN</name>
<evidence type="ECO:0000313" key="4">
    <source>
        <dbReference type="EMBL" id="GIF92886.1"/>
    </source>
</evidence>
<accession>A0A8J3JXH3</accession>
<organism evidence="4 5">
    <name type="scientific">Catellatospora chokoriensis</name>
    <dbReference type="NCBI Taxonomy" id="310353"/>
    <lineage>
        <taxon>Bacteria</taxon>
        <taxon>Bacillati</taxon>
        <taxon>Actinomycetota</taxon>
        <taxon>Actinomycetes</taxon>
        <taxon>Micromonosporales</taxon>
        <taxon>Micromonosporaceae</taxon>
        <taxon>Catellatospora</taxon>
    </lineage>
</organism>
<evidence type="ECO:0000313" key="5">
    <source>
        <dbReference type="Proteomes" id="UP000619293"/>
    </source>
</evidence>
<dbReference type="SUPFAM" id="SSF53850">
    <property type="entry name" value="Periplasmic binding protein-like II"/>
    <property type="match status" value="1"/>
</dbReference>
<evidence type="ECO:0000256" key="1">
    <source>
        <dbReference type="ARBA" id="ARBA00008520"/>
    </source>
</evidence>
<protein>
    <submittedName>
        <fullName evidence="4">Sugar ABC transporter substrate-binding protein</fullName>
    </submittedName>
</protein>